<name>A0A1G5AHB4_9FIRM</name>
<sequence>MTLSKYNELMQNIVVTEDMKSRILRNIELEFDGRDVLGGDDRKRSREDEDESNGGSGNNQKITFMDEVGEKKNIRSFGHALRGKWSIYAAAALVFILSGIVIKSIIGDPSHSSSIPMMSEDSYDPTPAPAAAEEAAASEEPINESEPIGAAKDAADDVAKDTAEGAAVAENTGRFEYEEKATLATEYSIGNAPAVFHLAQVKNVSGDDIEPPYYAEFYQGDAKLKSIYLSENMMRMSMGDGETFGLVWGCLLENETEDVRVVVTDQKSPDKKVLFEKTYTMDELKASASALPAGYSSEKQLSDLFDAGVITE</sequence>
<evidence type="ECO:0000313" key="4">
    <source>
        <dbReference type="Proteomes" id="UP000183047"/>
    </source>
</evidence>
<proteinExistence type="predicted"/>
<keyword evidence="2" id="KW-0812">Transmembrane</keyword>
<evidence type="ECO:0000313" key="3">
    <source>
        <dbReference type="EMBL" id="SCX77249.1"/>
    </source>
</evidence>
<feature type="region of interest" description="Disordered" evidence="1">
    <location>
        <begin position="116"/>
        <end position="163"/>
    </location>
</feature>
<reference evidence="4" key="1">
    <citation type="submission" date="2016-10" db="EMBL/GenBank/DDBJ databases">
        <authorList>
            <person name="Varghese N."/>
            <person name="Submissions S."/>
        </authorList>
    </citation>
    <scope>NUCLEOTIDE SEQUENCE [LARGE SCALE GENOMIC DNA]</scope>
    <source>
        <strain evidence="4">XBD2006</strain>
    </source>
</reference>
<evidence type="ECO:0000256" key="1">
    <source>
        <dbReference type="SAM" id="MobiDB-lite"/>
    </source>
</evidence>
<evidence type="ECO:0000256" key="2">
    <source>
        <dbReference type="SAM" id="Phobius"/>
    </source>
</evidence>
<keyword evidence="4" id="KW-1185">Reference proteome</keyword>
<feature type="compositionally biased region" description="Low complexity" evidence="1">
    <location>
        <begin position="129"/>
        <end position="152"/>
    </location>
</feature>
<feature type="compositionally biased region" description="Basic and acidic residues" evidence="1">
    <location>
        <begin position="153"/>
        <end position="163"/>
    </location>
</feature>
<dbReference type="EMBL" id="FMUR01000003">
    <property type="protein sequence ID" value="SCX77249.1"/>
    <property type="molecule type" value="Genomic_DNA"/>
</dbReference>
<feature type="region of interest" description="Disordered" evidence="1">
    <location>
        <begin position="36"/>
        <end position="61"/>
    </location>
</feature>
<feature type="transmembrane region" description="Helical" evidence="2">
    <location>
        <begin position="85"/>
        <end position="106"/>
    </location>
</feature>
<dbReference type="Proteomes" id="UP000183047">
    <property type="component" value="Unassembled WGS sequence"/>
</dbReference>
<protein>
    <submittedName>
        <fullName evidence="3">Uncharacterized protein</fullName>
    </submittedName>
</protein>
<organism evidence="3 4">
    <name type="scientific">Butyrivibrio hungatei</name>
    <dbReference type="NCBI Taxonomy" id="185008"/>
    <lineage>
        <taxon>Bacteria</taxon>
        <taxon>Bacillati</taxon>
        <taxon>Bacillota</taxon>
        <taxon>Clostridia</taxon>
        <taxon>Lachnospirales</taxon>
        <taxon>Lachnospiraceae</taxon>
        <taxon>Butyrivibrio</taxon>
    </lineage>
</organism>
<gene>
    <name evidence="3" type="ORF">SAMN02910451_00245</name>
</gene>
<feature type="compositionally biased region" description="Basic and acidic residues" evidence="1">
    <location>
        <begin position="36"/>
        <end position="47"/>
    </location>
</feature>
<accession>A0A1G5AHB4</accession>
<dbReference type="AlphaFoldDB" id="A0A1G5AHB4"/>
<keyword evidence="2" id="KW-1133">Transmembrane helix</keyword>
<keyword evidence="2" id="KW-0472">Membrane</keyword>